<keyword evidence="10 12" id="KW-0456">Lyase</keyword>
<sequence length="368" mass="41375">MTNIIPITDIRKRAERPLPQADYIPGRPVVDQLGRALRDLRISITDKCNFRCSYCMPRDQFGSDHVFLPHSQILSFEEITRMARLFAQLGVNKLRITGGEPLLRKEMTRLIAMLAQIRDLEDKPLDIALTTNGTLLQRMAVPLRDAGLERITVSLDALDPDLFRQMSDTKIHVDQVLAGIDAAQQAGIAPIKINMVVKKGVNEHQIVPMAEYFRHSGHILRFIEFMDVGVTNHWDMTDVVGGREILQQLQSRFELEPVHANYPGEVARRWRYKDGGGEVGLITSVTHAFCGDCTRLRMSPEGKLFTCLFADQGFDLRALLRSAATDHEIACTLAGIWTGRADRYSELRDQISGTSGTKKKIEMSYIGG</sequence>
<dbReference type="InterPro" id="IPR007197">
    <property type="entry name" value="rSAM"/>
</dbReference>
<dbReference type="GO" id="GO:0061799">
    <property type="term" value="F:cyclic pyranopterin monophosphate synthase activity"/>
    <property type="evidence" value="ECO:0007669"/>
    <property type="project" value="TreeGrafter"/>
</dbReference>
<dbReference type="SUPFAM" id="SSF102114">
    <property type="entry name" value="Radical SAM enzymes"/>
    <property type="match status" value="1"/>
</dbReference>
<dbReference type="UniPathway" id="UPA00344"/>
<evidence type="ECO:0000313" key="14">
    <source>
        <dbReference type="EMBL" id="AHG64916.1"/>
    </source>
</evidence>
<comment type="subunit">
    <text evidence="12">Monomer and homodimer.</text>
</comment>
<feature type="binding site" evidence="12">
    <location>
        <position position="154"/>
    </location>
    <ligand>
        <name>S-adenosyl-L-methionine</name>
        <dbReference type="ChEBI" id="CHEBI:59789"/>
    </ligand>
</feature>
<dbReference type="Gene3D" id="3.20.20.70">
    <property type="entry name" value="Aldolase class I"/>
    <property type="match status" value="1"/>
</dbReference>
<dbReference type="InterPro" id="IPR006638">
    <property type="entry name" value="Elp3/MiaA/NifB-like_rSAM"/>
</dbReference>
<dbReference type="GO" id="GO:0061798">
    <property type="term" value="F:GTP 3',8'-cyclase activity"/>
    <property type="evidence" value="ECO:0007669"/>
    <property type="project" value="UniProtKB-UniRule"/>
</dbReference>
<dbReference type="AlphaFoldDB" id="W0PDT0"/>
<keyword evidence="6 12" id="KW-0408">Iron</keyword>
<dbReference type="PATRIC" id="fig|1247726.3.peg.3126"/>
<evidence type="ECO:0000256" key="8">
    <source>
        <dbReference type="ARBA" id="ARBA00023134"/>
    </source>
</evidence>
<keyword evidence="9 12" id="KW-0501">Molybdenum cofactor biosynthesis</keyword>
<feature type="binding site" evidence="12">
    <location>
        <position position="99"/>
    </location>
    <ligand>
        <name>S-adenosyl-L-methionine</name>
        <dbReference type="ChEBI" id="CHEBI:59789"/>
    </ligand>
</feature>
<keyword evidence="3 12" id="KW-0949">S-adenosyl-L-methionine</keyword>
<dbReference type="STRING" id="1247726.MIM_c28510"/>
<feature type="binding site" evidence="12">
    <location>
        <position position="130"/>
    </location>
    <ligand>
        <name>GTP</name>
        <dbReference type="ChEBI" id="CHEBI:37565"/>
    </ligand>
</feature>
<evidence type="ECO:0000259" key="13">
    <source>
        <dbReference type="PROSITE" id="PS51918"/>
    </source>
</evidence>
<dbReference type="EMBL" id="CP003915">
    <property type="protein sequence ID" value="AHG64916.1"/>
    <property type="molecule type" value="Genomic_DNA"/>
</dbReference>
<keyword evidence="15" id="KW-1185">Reference proteome</keyword>
<reference evidence="14 15" key="1">
    <citation type="journal article" date="2014" name="Microbiology">
        <title>Unravelling the complete genome sequence of Advenella mimigardefordensis strain DPN7T and novel insights in the catabolism of the xenobiotic polythioester precursor 3,3'-dithiodipropionate.</title>
        <authorList>
            <person name="Wubbeler J.H."/>
            <person name="Hiessl S."/>
            <person name="Schuldes J."/>
            <person name="Thurmer A."/>
            <person name="Daniel R."/>
            <person name="Steinbuchel A."/>
        </authorList>
    </citation>
    <scope>NUCLEOTIDE SEQUENCE [LARGE SCALE GENOMIC DNA]</scope>
    <source>
        <strain evidence="15">DSM 17166 / LMG 22922 / DPN7</strain>
    </source>
</reference>
<dbReference type="HOGENOM" id="CLU_009273_0_1_4"/>
<evidence type="ECO:0000256" key="3">
    <source>
        <dbReference type="ARBA" id="ARBA00022691"/>
    </source>
</evidence>
<feature type="binding site" evidence="12">
    <location>
        <position position="95"/>
    </location>
    <ligand>
        <name>GTP</name>
        <dbReference type="ChEBI" id="CHEBI:37565"/>
    </ligand>
</feature>
<protein>
    <recommendedName>
        <fullName evidence="1 12">GTP 3',8-cyclase</fullName>
        <ecNumber evidence="1 12">4.1.99.22</ecNumber>
    </recommendedName>
    <alternativeName>
        <fullName evidence="12">Molybdenum cofactor biosynthesis protein A</fullName>
    </alternativeName>
</protein>
<evidence type="ECO:0000256" key="4">
    <source>
        <dbReference type="ARBA" id="ARBA00022723"/>
    </source>
</evidence>
<dbReference type="HAMAP" id="MF_01225_B">
    <property type="entry name" value="MoaA_B"/>
    <property type="match status" value="1"/>
</dbReference>
<dbReference type="SFLD" id="SFLDG01386">
    <property type="entry name" value="main_SPASM_domain-containing"/>
    <property type="match status" value="1"/>
</dbReference>
<keyword evidence="8 12" id="KW-0342">GTP-binding</keyword>
<evidence type="ECO:0000256" key="7">
    <source>
        <dbReference type="ARBA" id="ARBA00023014"/>
    </source>
</evidence>
<accession>W0PDT0</accession>
<keyword evidence="5 12" id="KW-0547">Nucleotide-binding</keyword>
<name>W0PDT0_ADVMD</name>
<dbReference type="CDD" id="cd01335">
    <property type="entry name" value="Radical_SAM"/>
    <property type="match status" value="1"/>
</dbReference>
<evidence type="ECO:0000256" key="9">
    <source>
        <dbReference type="ARBA" id="ARBA00023150"/>
    </source>
</evidence>
<dbReference type="GO" id="GO:0005525">
    <property type="term" value="F:GTP binding"/>
    <property type="evidence" value="ECO:0007669"/>
    <property type="project" value="UniProtKB-UniRule"/>
</dbReference>
<dbReference type="InterPro" id="IPR013785">
    <property type="entry name" value="Aldolase_TIM"/>
</dbReference>
<feature type="binding site" evidence="12">
    <location>
        <position position="55"/>
    </location>
    <ligand>
        <name>[4Fe-4S] cluster</name>
        <dbReference type="ChEBI" id="CHEBI:49883"/>
        <label>1</label>
        <note>4Fe-4S-S-AdoMet</note>
    </ligand>
</feature>
<comment type="pathway">
    <text evidence="12">Cofactor biosynthesis; molybdopterin biosynthesis.</text>
</comment>
<proteinExistence type="inferred from homology"/>
<dbReference type="SMART" id="SM00729">
    <property type="entry name" value="Elp3"/>
    <property type="match status" value="1"/>
</dbReference>
<dbReference type="NCBIfam" id="TIGR02666">
    <property type="entry name" value="moaA"/>
    <property type="match status" value="1"/>
</dbReference>
<dbReference type="SFLD" id="SFLDS00029">
    <property type="entry name" value="Radical_SAM"/>
    <property type="match status" value="1"/>
</dbReference>
<dbReference type="KEGG" id="amim:MIM_c28510"/>
<evidence type="ECO:0000256" key="5">
    <source>
        <dbReference type="ARBA" id="ARBA00022741"/>
    </source>
</evidence>
<dbReference type="InterPro" id="IPR058240">
    <property type="entry name" value="rSAM_sf"/>
</dbReference>
<dbReference type="SFLD" id="SFLDG01067">
    <property type="entry name" value="SPASM/twitch_domain_containing"/>
    <property type="match status" value="1"/>
</dbReference>
<dbReference type="PANTHER" id="PTHR22960">
    <property type="entry name" value="MOLYBDOPTERIN COFACTOR SYNTHESIS PROTEIN A"/>
    <property type="match status" value="1"/>
</dbReference>
<keyword evidence="7 12" id="KW-0411">Iron-sulfur</keyword>
<keyword evidence="2 12" id="KW-0004">4Fe-4S</keyword>
<dbReference type="eggNOG" id="COG2896">
    <property type="taxonomic scope" value="Bacteria"/>
</dbReference>
<dbReference type="GO" id="GO:0006777">
    <property type="term" value="P:Mo-molybdopterin cofactor biosynthetic process"/>
    <property type="evidence" value="ECO:0007669"/>
    <property type="project" value="UniProtKB-UniRule"/>
</dbReference>
<feature type="binding site" evidence="12">
    <location>
        <position position="48"/>
    </location>
    <ligand>
        <name>[4Fe-4S] cluster</name>
        <dbReference type="ChEBI" id="CHEBI:49883"/>
        <label>1</label>
        <note>4Fe-4S-S-AdoMet</note>
    </ligand>
</feature>
<comment type="function">
    <text evidence="12">Catalyzes the cyclization of GTP to (8S)-3',8-cyclo-7,8-dihydroguanosine 5'-triphosphate.</text>
</comment>
<keyword evidence="4 12" id="KW-0479">Metal-binding</keyword>
<evidence type="ECO:0000256" key="6">
    <source>
        <dbReference type="ARBA" id="ARBA00023004"/>
    </source>
</evidence>
<dbReference type="GO" id="GO:0046872">
    <property type="term" value="F:metal ion binding"/>
    <property type="evidence" value="ECO:0007669"/>
    <property type="project" value="UniProtKB-KW"/>
</dbReference>
<dbReference type="OrthoDB" id="9763993at2"/>
<dbReference type="GO" id="GO:1904047">
    <property type="term" value="F:S-adenosyl-L-methionine binding"/>
    <property type="evidence" value="ECO:0007669"/>
    <property type="project" value="UniProtKB-UniRule"/>
</dbReference>
<organism evidence="14 15">
    <name type="scientific">Advenella mimigardefordensis (strain DSM 17166 / LMG 22922 / DPN7)</name>
    <dbReference type="NCBI Taxonomy" id="1247726"/>
    <lineage>
        <taxon>Bacteria</taxon>
        <taxon>Pseudomonadati</taxon>
        <taxon>Pseudomonadota</taxon>
        <taxon>Betaproteobacteria</taxon>
        <taxon>Burkholderiales</taxon>
        <taxon>Alcaligenaceae</taxon>
    </lineage>
</organism>
<feature type="domain" description="Radical SAM core" evidence="13">
    <location>
        <begin position="32"/>
        <end position="256"/>
    </location>
</feature>
<dbReference type="Proteomes" id="UP000019095">
    <property type="component" value="Chromosome"/>
</dbReference>
<comment type="catalytic activity">
    <reaction evidence="11 12">
        <text>GTP + AH2 + S-adenosyl-L-methionine = (8S)-3',8-cyclo-7,8-dihydroguanosine 5'-triphosphate + 5'-deoxyadenosine + L-methionine + A + H(+)</text>
        <dbReference type="Rhea" id="RHEA:49576"/>
        <dbReference type="ChEBI" id="CHEBI:13193"/>
        <dbReference type="ChEBI" id="CHEBI:15378"/>
        <dbReference type="ChEBI" id="CHEBI:17319"/>
        <dbReference type="ChEBI" id="CHEBI:17499"/>
        <dbReference type="ChEBI" id="CHEBI:37565"/>
        <dbReference type="ChEBI" id="CHEBI:57844"/>
        <dbReference type="ChEBI" id="CHEBI:59789"/>
        <dbReference type="ChEBI" id="CHEBI:131766"/>
        <dbReference type="EC" id="4.1.99.22"/>
    </reaction>
</comment>
<dbReference type="PROSITE" id="PS01305">
    <property type="entry name" value="MOAA_NIFB_PQQE"/>
    <property type="match status" value="1"/>
</dbReference>
<dbReference type="InterPro" id="IPR010505">
    <property type="entry name" value="MoaA_twitch"/>
</dbReference>
<evidence type="ECO:0000256" key="10">
    <source>
        <dbReference type="ARBA" id="ARBA00023239"/>
    </source>
</evidence>
<dbReference type="CDD" id="cd21117">
    <property type="entry name" value="Twitch_MoaA"/>
    <property type="match status" value="1"/>
</dbReference>
<dbReference type="InterPro" id="IPR013483">
    <property type="entry name" value="MoaA"/>
</dbReference>
<gene>
    <name evidence="12 14" type="primary">moaA</name>
    <name evidence="14" type="ORF">MIM_c28510</name>
</gene>
<dbReference type="SFLD" id="SFLDG01383">
    <property type="entry name" value="cyclic_pyranopterin_phosphate"/>
    <property type="match status" value="1"/>
</dbReference>
<feature type="binding site" evidence="12">
    <location>
        <position position="41"/>
    </location>
    <ligand>
        <name>GTP</name>
        <dbReference type="ChEBI" id="CHEBI:37565"/>
    </ligand>
</feature>
<evidence type="ECO:0000313" key="15">
    <source>
        <dbReference type="Proteomes" id="UP000019095"/>
    </source>
</evidence>
<dbReference type="InterPro" id="IPR000385">
    <property type="entry name" value="MoaA_NifB_PqqE_Fe-S-bd_CS"/>
</dbReference>
<dbReference type="PANTHER" id="PTHR22960:SF0">
    <property type="entry name" value="MOLYBDENUM COFACTOR BIOSYNTHESIS PROTEIN 1"/>
    <property type="match status" value="1"/>
</dbReference>
<evidence type="ECO:0000256" key="1">
    <source>
        <dbReference type="ARBA" id="ARBA00012167"/>
    </source>
</evidence>
<dbReference type="InterPro" id="IPR040064">
    <property type="entry name" value="MoaA-like"/>
</dbReference>
<feature type="binding site" evidence="12">
    <location>
        <position position="52"/>
    </location>
    <ligand>
        <name>[4Fe-4S] cluster</name>
        <dbReference type="ChEBI" id="CHEBI:49883"/>
        <label>1</label>
        <note>4Fe-4S-S-AdoMet</note>
    </ligand>
</feature>
<dbReference type="RefSeq" id="WP_025373567.1">
    <property type="nucleotide sequence ID" value="NZ_CP003915.1"/>
</dbReference>
<comment type="similarity">
    <text evidence="12">Belongs to the radical SAM superfamily. MoaA family.</text>
</comment>
<dbReference type="Pfam" id="PF04055">
    <property type="entry name" value="Radical_SAM"/>
    <property type="match status" value="1"/>
</dbReference>
<dbReference type="Pfam" id="PF06463">
    <property type="entry name" value="Mob_synth_C"/>
    <property type="match status" value="1"/>
</dbReference>
<feature type="binding site" evidence="12">
    <location>
        <position position="54"/>
    </location>
    <ligand>
        <name>S-adenosyl-L-methionine</name>
        <dbReference type="ChEBI" id="CHEBI:59789"/>
    </ligand>
</feature>
<evidence type="ECO:0000256" key="2">
    <source>
        <dbReference type="ARBA" id="ARBA00022485"/>
    </source>
</evidence>
<dbReference type="InterPro" id="IPR050105">
    <property type="entry name" value="MoCo_biosynth_MoaA/MoaC"/>
</dbReference>
<dbReference type="GO" id="GO:0051539">
    <property type="term" value="F:4 iron, 4 sulfur cluster binding"/>
    <property type="evidence" value="ECO:0007669"/>
    <property type="project" value="UniProtKB-UniRule"/>
</dbReference>
<feature type="binding site" evidence="12">
    <location>
        <position position="307"/>
    </location>
    <ligand>
        <name>[4Fe-4S] cluster</name>
        <dbReference type="ChEBI" id="CHEBI:49883"/>
        <label>2</label>
        <note>4Fe-4S-substrate</note>
    </ligand>
</feature>
<feature type="binding site" evidence="12">
    <location>
        <position position="226"/>
    </location>
    <ligand>
        <name>S-adenosyl-L-methionine</name>
        <dbReference type="ChEBI" id="CHEBI:59789"/>
    </ligand>
</feature>
<feature type="binding site" evidence="12">
    <location>
        <position position="192"/>
    </location>
    <ligand>
        <name>GTP</name>
        <dbReference type="ChEBI" id="CHEBI:37565"/>
    </ligand>
</feature>
<feature type="binding site" evidence="12">
    <location>
        <begin position="295"/>
        <end position="297"/>
    </location>
    <ligand>
        <name>GTP</name>
        <dbReference type="ChEBI" id="CHEBI:37565"/>
    </ligand>
</feature>
<evidence type="ECO:0000256" key="12">
    <source>
        <dbReference type="HAMAP-Rule" id="MF_01225"/>
    </source>
</evidence>
<comment type="cofactor">
    <cofactor evidence="12">
        <name>[4Fe-4S] cluster</name>
        <dbReference type="ChEBI" id="CHEBI:49883"/>
    </cofactor>
    <text evidence="12">Binds 2 [4Fe-4S] clusters. Binds 1 [4Fe-4S] cluster coordinated with 3 cysteines and an exchangeable S-adenosyl-L-methionine and 1 [4Fe-4S] cluster coordinated with 3 cysteines and the GTP-derived substrate.</text>
</comment>
<evidence type="ECO:0000256" key="11">
    <source>
        <dbReference type="ARBA" id="ARBA00048697"/>
    </source>
</evidence>
<feature type="binding site" evidence="12">
    <location>
        <position position="290"/>
    </location>
    <ligand>
        <name>[4Fe-4S] cluster</name>
        <dbReference type="ChEBI" id="CHEBI:49883"/>
        <label>2</label>
        <note>4Fe-4S-substrate</note>
    </ligand>
</feature>
<dbReference type="EC" id="4.1.99.22" evidence="1 12"/>
<dbReference type="PROSITE" id="PS51918">
    <property type="entry name" value="RADICAL_SAM"/>
    <property type="match status" value="1"/>
</dbReference>
<feature type="binding site" evidence="12">
    <location>
        <position position="293"/>
    </location>
    <ligand>
        <name>[4Fe-4S] cluster</name>
        <dbReference type="ChEBI" id="CHEBI:49883"/>
        <label>2</label>
        <note>4Fe-4S-substrate</note>
    </ligand>
</feature>